<dbReference type="NCBIfam" id="TIGR01918">
    <property type="entry name" value="various_sel_PB"/>
    <property type="match status" value="1"/>
</dbReference>
<sequence length="241" mass="26430">MKLTTKKGMQSEIFVPITPKPVFTELKKPLSECKVAFITAGGIHIKSQTPFNTSGDFSYRTIPFDTPSDQLMVTHGGFDNSDINKDVNAMFPIDRLHELVDEGFIGSLPKETYTFMGGGGNVEKFMNETGPEIARKLKEQDVDIVLCTGGCGTCHRSATIVTRCCEEAGMSCCVIAALPPIARQQGAPRITAPHVPIGSNAGEPHNIPQQTAIIKESLEWIRDCPSFNSTKILPYEYRHNV</sequence>
<keyword evidence="1" id="KW-0712">Selenocysteine</keyword>
<organism evidence="3 4">
    <name type="scientific">Clostridium scatologenes</name>
    <dbReference type="NCBI Taxonomy" id="1548"/>
    <lineage>
        <taxon>Bacteria</taxon>
        <taxon>Bacillati</taxon>
        <taxon>Bacillota</taxon>
        <taxon>Clostridia</taxon>
        <taxon>Eubacteriales</taxon>
        <taxon>Clostridiaceae</taxon>
        <taxon>Clostridium</taxon>
    </lineage>
</organism>
<dbReference type="InterPro" id="IPR022787">
    <property type="entry name" value="D_pro_red_PrdB"/>
</dbReference>
<proteinExistence type="predicted"/>
<gene>
    <name evidence="3" type="ORF">CSCA_4537</name>
</gene>
<dbReference type="HOGENOM" id="CLU_085018_0_0_9"/>
<keyword evidence="4" id="KW-1185">Reference proteome</keyword>
<keyword evidence="2" id="KW-0560">Oxidoreductase</keyword>
<dbReference type="InterPro" id="IPR010187">
    <property type="entry name" value="Various_sel_PB"/>
</dbReference>
<reference evidence="3 4" key="1">
    <citation type="journal article" date="2015" name="J. Biotechnol.">
        <title>Complete genome sequence of a malodorant-producing acetogen, Clostridium scatologenes ATCC 25775(T).</title>
        <authorList>
            <person name="Zhu Z."/>
            <person name="Guo T."/>
            <person name="Zheng H."/>
            <person name="Song T."/>
            <person name="Ouyang P."/>
            <person name="Xie J."/>
        </authorList>
    </citation>
    <scope>NUCLEOTIDE SEQUENCE [LARGE SCALE GENOMIC DNA]</scope>
    <source>
        <strain evidence="3 4">ATCC 25775</strain>
    </source>
</reference>
<evidence type="ECO:0000313" key="4">
    <source>
        <dbReference type="Proteomes" id="UP000033115"/>
    </source>
</evidence>
<dbReference type="NCBIfam" id="TIGR04483">
    <property type="entry name" value="D_pro_red_PrdB"/>
    <property type="match status" value="1"/>
</dbReference>
<dbReference type="Pfam" id="PF07355">
    <property type="entry name" value="GRDB"/>
    <property type="match status" value="1"/>
</dbReference>
<protein>
    <submittedName>
        <fullName evidence="3">D-proline reductase</fullName>
    </submittedName>
</protein>
<evidence type="ECO:0000256" key="1">
    <source>
        <dbReference type="ARBA" id="ARBA00022933"/>
    </source>
</evidence>
<dbReference type="EMBL" id="CP009933">
    <property type="protein sequence ID" value="AKA71662.1"/>
    <property type="molecule type" value="Genomic_DNA"/>
</dbReference>
<dbReference type="GO" id="GO:0050002">
    <property type="term" value="F:D-proline reductase activity"/>
    <property type="evidence" value="ECO:0007669"/>
    <property type="project" value="InterPro"/>
</dbReference>
<dbReference type="STRING" id="1548.CSCA_4537"/>
<evidence type="ECO:0000313" key="3">
    <source>
        <dbReference type="EMBL" id="AKA71662.1"/>
    </source>
</evidence>
<dbReference type="RefSeq" id="WP_029159507.1">
    <property type="nucleotide sequence ID" value="NZ_CP009933.1"/>
</dbReference>
<dbReference type="KEGG" id="csq:CSCA_4537"/>
<evidence type="ECO:0000256" key="2">
    <source>
        <dbReference type="ARBA" id="ARBA00023002"/>
    </source>
</evidence>
<accession>A0A0E3K431</accession>
<name>A0A0E3K431_CLOSL</name>
<dbReference type="Proteomes" id="UP000033115">
    <property type="component" value="Chromosome"/>
</dbReference>
<dbReference type="AlphaFoldDB" id="A0A0E3K431"/>